<keyword evidence="3" id="KW-1185">Reference proteome</keyword>
<dbReference type="Proteomes" id="UP000199642">
    <property type="component" value="Unassembled WGS sequence"/>
</dbReference>
<evidence type="ECO:0000313" key="3">
    <source>
        <dbReference type="Proteomes" id="UP000199642"/>
    </source>
</evidence>
<proteinExistence type="predicted"/>
<protein>
    <submittedName>
        <fullName evidence="2">Uncharacterized protein</fullName>
    </submittedName>
</protein>
<dbReference type="OrthoDB" id="794757at2"/>
<feature type="chain" id="PRO_5011566595" evidence="1">
    <location>
        <begin position="23"/>
        <end position="188"/>
    </location>
</feature>
<organism evidence="2 3">
    <name type="scientific">Algoriphagus hitonicola</name>
    <dbReference type="NCBI Taxonomy" id="435880"/>
    <lineage>
        <taxon>Bacteria</taxon>
        <taxon>Pseudomonadati</taxon>
        <taxon>Bacteroidota</taxon>
        <taxon>Cytophagia</taxon>
        <taxon>Cytophagales</taxon>
        <taxon>Cyclobacteriaceae</taxon>
        <taxon>Algoriphagus</taxon>
    </lineage>
</organism>
<accession>A0A1I2QKU8</accession>
<sequence>MINTRLILFSLVFVLLVSCENAPGVSKPGDLETLPYYDLKGLLEQEIEKLDGSLVMKTTRVNGESKKTEVNLNKEQWMDELDAFFEVDINKSSYINSFTTEVDNDELIHRLKPEEKSPVKEIRVRIVDDRPVWITFRMAKESPFYTSYTLGEIYFNNRTKTIDHYAIESTQKIWFLDANNMKIQGAVK</sequence>
<reference evidence="3" key="1">
    <citation type="submission" date="2016-10" db="EMBL/GenBank/DDBJ databases">
        <authorList>
            <person name="Varghese N."/>
            <person name="Submissions S."/>
        </authorList>
    </citation>
    <scope>NUCLEOTIDE SEQUENCE [LARGE SCALE GENOMIC DNA]</scope>
    <source>
        <strain evidence="3">DSM 19315</strain>
    </source>
</reference>
<evidence type="ECO:0000256" key="1">
    <source>
        <dbReference type="SAM" id="SignalP"/>
    </source>
</evidence>
<name>A0A1I2QKU8_9BACT</name>
<dbReference type="STRING" id="435880.SAMN04487988_102302"/>
<dbReference type="PROSITE" id="PS51257">
    <property type="entry name" value="PROKAR_LIPOPROTEIN"/>
    <property type="match status" value="1"/>
</dbReference>
<dbReference type="AlphaFoldDB" id="A0A1I2QKU8"/>
<dbReference type="RefSeq" id="WP_092789164.1">
    <property type="nucleotide sequence ID" value="NZ_FOPC01000002.1"/>
</dbReference>
<gene>
    <name evidence="2" type="ORF">SAMN04487988_102302</name>
</gene>
<evidence type="ECO:0000313" key="2">
    <source>
        <dbReference type="EMBL" id="SFG28253.1"/>
    </source>
</evidence>
<keyword evidence="1" id="KW-0732">Signal</keyword>
<dbReference type="EMBL" id="FOPC01000002">
    <property type="protein sequence ID" value="SFG28253.1"/>
    <property type="molecule type" value="Genomic_DNA"/>
</dbReference>
<feature type="signal peptide" evidence="1">
    <location>
        <begin position="1"/>
        <end position="22"/>
    </location>
</feature>